<name>A0A0L6CL98_9MICO</name>
<protein>
    <recommendedName>
        <fullName evidence="3">Lysine N-acyltransferase MbtK</fullName>
    </recommendedName>
    <alternativeName>
        <fullName evidence="4">Mycobactin synthase protein K</fullName>
    </alternativeName>
</protein>
<proteinExistence type="predicted"/>
<keyword evidence="7" id="KW-1185">Reference proteome</keyword>
<accession>A0A0L6CL98</accession>
<evidence type="ECO:0000313" key="7">
    <source>
        <dbReference type="Proteomes" id="UP000037397"/>
    </source>
</evidence>
<dbReference type="UniPathway" id="UPA00011"/>
<sequence length="176" mass="19608">MSSTVDIAVVPVEADRDAELIHSWTSQERAVFWGMLDKPVKEVRDIYAWIQEQPHLAAYLVHADGAPVALFQTYDPFVDEIGEFYDRKAGDVGIHLLIGPGKRGPGVSAALLQGLADWVWSDPAHARIVFEPDARNDKSVAVLHRLGAEIGPQVDLPHKRAQFGFLTREAWFSGRR</sequence>
<comment type="function">
    <text evidence="1">Acyltransferase required for the direct transfer of medium- to long-chain fatty acyl moieties from a carrier protein (MbtL) on to the epsilon-amino group of lysine residue in the mycobactin core.</text>
</comment>
<evidence type="ECO:0000256" key="4">
    <source>
        <dbReference type="ARBA" id="ARBA00031122"/>
    </source>
</evidence>
<gene>
    <name evidence="6" type="ORF">VV01_16740</name>
</gene>
<reference evidence="7" key="1">
    <citation type="submission" date="2015-03" db="EMBL/GenBank/DDBJ databases">
        <title>Luteipulveratus halotolerans sp. nov., a novel actinobacterium (Dermacoccaceae) from Sarawak, Malaysia.</title>
        <authorList>
            <person name="Juboi H."/>
            <person name="Basik A."/>
            <person name="Shamsul S.S."/>
            <person name="Arnold P."/>
            <person name="Schmitt E.K."/>
            <person name="Sanglier J.-J."/>
            <person name="Yeo T."/>
        </authorList>
    </citation>
    <scope>NUCLEOTIDE SEQUENCE [LARGE SCALE GENOMIC DNA]</scope>
    <source>
        <strain evidence="7">C296001</strain>
    </source>
</reference>
<evidence type="ECO:0000256" key="1">
    <source>
        <dbReference type="ARBA" id="ARBA00003818"/>
    </source>
</evidence>
<dbReference type="GO" id="GO:0016410">
    <property type="term" value="F:N-acyltransferase activity"/>
    <property type="evidence" value="ECO:0007669"/>
    <property type="project" value="TreeGrafter"/>
</dbReference>
<dbReference type="Gene3D" id="3.40.630.30">
    <property type="match status" value="1"/>
</dbReference>
<evidence type="ECO:0000256" key="3">
    <source>
        <dbReference type="ARBA" id="ARBA00020586"/>
    </source>
</evidence>
<dbReference type="GO" id="GO:0019290">
    <property type="term" value="P:siderophore biosynthetic process"/>
    <property type="evidence" value="ECO:0007669"/>
    <property type="project" value="InterPro"/>
</dbReference>
<evidence type="ECO:0000259" key="5">
    <source>
        <dbReference type="SMART" id="SM01006"/>
    </source>
</evidence>
<dbReference type="InterPro" id="IPR019432">
    <property type="entry name" value="Acyltransferase_MbtK/IucB-like"/>
</dbReference>
<dbReference type="PANTHER" id="PTHR31438:SF1">
    <property type="entry name" value="LYSINE N-ACYLTRANSFERASE C17G9.06C-RELATED"/>
    <property type="match status" value="1"/>
</dbReference>
<organism evidence="6 7">
    <name type="scientific">Luteipulveratus halotolerans</name>
    <dbReference type="NCBI Taxonomy" id="1631356"/>
    <lineage>
        <taxon>Bacteria</taxon>
        <taxon>Bacillati</taxon>
        <taxon>Actinomycetota</taxon>
        <taxon>Actinomycetes</taxon>
        <taxon>Micrococcales</taxon>
        <taxon>Dermacoccaceae</taxon>
        <taxon>Luteipulveratus</taxon>
    </lineage>
</organism>
<evidence type="ECO:0000256" key="2">
    <source>
        <dbReference type="ARBA" id="ARBA00005102"/>
    </source>
</evidence>
<feature type="domain" description="Acyltransferase MbtK/IucB-like conserved" evidence="5">
    <location>
        <begin position="10"/>
        <end position="57"/>
    </location>
</feature>
<dbReference type="OrthoDB" id="5177616at2"/>
<dbReference type="Proteomes" id="UP000037397">
    <property type="component" value="Unassembled WGS sequence"/>
</dbReference>
<dbReference type="RefSeq" id="WP_050670876.1">
    <property type="nucleotide sequence ID" value="NZ_LAIR01000002.1"/>
</dbReference>
<dbReference type="SMART" id="SM01006">
    <property type="entry name" value="AlcB"/>
    <property type="match status" value="1"/>
</dbReference>
<evidence type="ECO:0000313" key="6">
    <source>
        <dbReference type="EMBL" id="KNX38420.1"/>
    </source>
</evidence>
<dbReference type="PATRIC" id="fig|1631356.3.peg.3325"/>
<comment type="pathway">
    <text evidence="2">Siderophore biosynthesis; mycobactin biosynthesis.</text>
</comment>
<dbReference type="SUPFAM" id="SSF55729">
    <property type="entry name" value="Acyl-CoA N-acyltransferases (Nat)"/>
    <property type="match status" value="1"/>
</dbReference>
<dbReference type="Pfam" id="PF13523">
    <property type="entry name" value="Acetyltransf_8"/>
    <property type="match status" value="1"/>
</dbReference>
<dbReference type="EMBL" id="LAIR01000002">
    <property type="protein sequence ID" value="KNX38420.1"/>
    <property type="molecule type" value="Genomic_DNA"/>
</dbReference>
<dbReference type="AlphaFoldDB" id="A0A0L6CL98"/>
<dbReference type="InterPro" id="IPR016181">
    <property type="entry name" value="Acyl_CoA_acyltransferase"/>
</dbReference>
<dbReference type="STRING" id="1631356.VV01_16740"/>
<comment type="caution">
    <text evidence="6">The sequence shown here is derived from an EMBL/GenBank/DDBJ whole genome shotgun (WGS) entry which is preliminary data.</text>
</comment>
<dbReference type="PANTHER" id="PTHR31438">
    <property type="entry name" value="LYSINE N-ACYLTRANSFERASE C17G9.06C-RELATED"/>
    <property type="match status" value="1"/>
</dbReference>